<sequence>MTPYLLLVGSDDDDPAGPERDPGRAVLDDAVLFQRTLPALLERHPGVARATGYRLAVPDVRGDRGPSRLLVLEVADDGTLETLLTSRAAPEPPAWAAAVAGPDPRWLVAWWRRPGWSGSAGDRAHPYLFLVGMDVPADADPGQVAAFHRFYDAPHVPEVVDILGFDRGIRYERHRSVRHHPGPDAPAYLAAYDGAEDVVRAAEHPERAAGFTTAGPWAWEHRETRWRLLYRRTGGVLRLPRSS</sequence>
<gene>
    <name evidence="1" type="ORF">WIS52_19755</name>
</gene>
<evidence type="ECO:0000313" key="2">
    <source>
        <dbReference type="Proteomes" id="UP001494902"/>
    </source>
</evidence>
<dbReference type="RefSeq" id="WP_349299785.1">
    <property type="nucleotide sequence ID" value="NZ_JBEDNQ010000008.1"/>
</dbReference>
<name>A0ABV1KEF2_9PSEU</name>
<dbReference type="EMBL" id="JBEDNQ010000008">
    <property type="protein sequence ID" value="MEQ3552714.1"/>
    <property type="molecule type" value="Genomic_DNA"/>
</dbReference>
<dbReference type="Proteomes" id="UP001494902">
    <property type="component" value="Unassembled WGS sequence"/>
</dbReference>
<organism evidence="1 2">
    <name type="scientific">Pseudonocardia nematodicida</name>
    <dbReference type="NCBI Taxonomy" id="1206997"/>
    <lineage>
        <taxon>Bacteria</taxon>
        <taxon>Bacillati</taxon>
        <taxon>Actinomycetota</taxon>
        <taxon>Actinomycetes</taxon>
        <taxon>Pseudonocardiales</taxon>
        <taxon>Pseudonocardiaceae</taxon>
        <taxon>Pseudonocardia</taxon>
    </lineage>
</organism>
<proteinExistence type="predicted"/>
<keyword evidence="2" id="KW-1185">Reference proteome</keyword>
<comment type="caution">
    <text evidence="1">The sequence shown here is derived from an EMBL/GenBank/DDBJ whole genome shotgun (WGS) entry which is preliminary data.</text>
</comment>
<evidence type="ECO:0000313" key="1">
    <source>
        <dbReference type="EMBL" id="MEQ3552714.1"/>
    </source>
</evidence>
<reference evidence="1 2" key="1">
    <citation type="submission" date="2024-03" db="EMBL/GenBank/DDBJ databases">
        <title>Draft genome sequence of Pseudonocardia nematodicida JCM 31783.</title>
        <authorList>
            <person name="Butdee W."/>
            <person name="Duangmal K."/>
        </authorList>
    </citation>
    <scope>NUCLEOTIDE SEQUENCE [LARGE SCALE GENOMIC DNA]</scope>
    <source>
        <strain evidence="1 2">JCM 31783</strain>
    </source>
</reference>
<accession>A0ABV1KEF2</accession>
<protein>
    <submittedName>
        <fullName evidence="1">Uncharacterized protein</fullName>
    </submittedName>
</protein>